<keyword evidence="3" id="KW-1185">Reference proteome</keyword>
<dbReference type="CDD" id="cd16443">
    <property type="entry name" value="LplA"/>
    <property type="match status" value="1"/>
</dbReference>
<evidence type="ECO:0000313" key="2">
    <source>
        <dbReference type="EMBL" id="GAA4893104.1"/>
    </source>
</evidence>
<dbReference type="InterPro" id="IPR050664">
    <property type="entry name" value="Octanoyltrans_LipM/LipL"/>
</dbReference>
<accession>A0ABP9F6J7</accession>
<evidence type="ECO:0000313" key="3">
    <source>
        <dbReference type="Proteomes" id="UP001501521"/>
    </source>
</evidence>
<dbReference type="EMBL" id="BAABLV010000013">
    <property type="protein sequence ID" value="GAA4893104.1"/>
    <property type="molecule type" value="Genomic_DNA"/>
</dbReference>
<dbReference type="InterPro" id="IPR004143">
    <property type="entry name" value="BPL_LPL_catalytic"/>
</dbReference>
<proteinExistence type="predicted"/>
<sequence length="355" mass="39373">MGKLIDMRGEYKVPGGKLVAVDVEQQGGRLSRVAISGDFFLEPDEALDDINGALLGMPTTSSVVEMAEAITARLHSETQMIGFTPESVGIAVRRALGHATDWSDHTFDVIGPVSMDPRMHVALDEVLAAELAKGEIRPSLRIWDWDQPLVVIGSFQSYKNEIDDEGRARHGINVVRRITGGGAMFMEPGNCVTYSLVVPVSLVEGLSFERSYEFLDQWVLGALKELGVNARYVPLNDIASDKGKIAGAAQRRVTGGVVVHHVTMAYDIDADKMLEVLRIGREKMSDKGTKSANKRVDPLRSQTQMPRDEILASFLKHFESLYSTQRREYSEDELAKAKHLVETKFSSEEWTKRIP</sequence>
<name>A0ABP9F6J7_9ACTN</name>
<dbReference type="Pfam" id="PF21948">
    <property type="entry name" value="LplA-B_cat"/>
    <property type="match status" value="1"/>
</dbReference>
<dbReference type="InterPro" id="IPR045864">
    <property type="entry name" value="aa-tRNA-synth_II/BPL/LPL"/>
</dbReference>
<keyword evidence="2" id="KW-0436">Ligase</keyword>
<dbReference type="Proteomes" id="UP001501521">
    <property type="component" value="Unassembled WGS sequence"/>
</dbReference>
<dbReference type="SUPFAM" id="SSF55681">
    <property type="entry name" value="Class II aaRS and biotin synthetases"/>
    <property type="match status" value="1"/>
</dbReference>
<dbReference type="Gene3D" id="3.30.930.10">
    <property type="entry name" value="Bira Bifunctional Protein, Domain 2"/>
    <property type="match status" value="1"/>
</dbReference>
<dbReference type="PANTHER" id="PTHR43679:SF2">
    <property type="entry name" value="OCTANOYL-[GCVH]:PROTEIN N-OCTANOYLTRANSFERASE"/>
    <property type="match status" value="1"/>
</dbReference>
<feature type="domain" description="BPL/LPL catalytic" evidence="1">
    <location>
        <begin position="134"/>
        <end position="326"/>
    </location>
</feature>
<organism evidence="2 3">
    <name type="scientific">Tessaracoccus lubricantis</name>
    <dbReference type="NCBI Taxonomy" id="545543"/>
    <lineage>
        <taxon>Bacteria</taxon>
        <taxon>Bacillati</taxon>
        <taxon>Actinomycetota</taxon>
        <taxon>Actinomycetes</taxon>
        <taxon>Propionibacteriales</taxon>
        <taxon>Propionibacteriaceae</taxon>
        <taxon>Tessaracoccus</taxon>
    </lineage>
</organism>
<reference evidence="3" key="1">
    <citation type="journal article" date="2019" name="Int. J. Syst. Evol. Microbiol.">
        <title>The Global Catalogue of Microorganisms (GCM) 10K type strain sequencing project: providing services to taxonomists for standard genome sequencing and annotation.</title>
        <authorList>
            <consortium name="The Broad Institute Genomics Platform"/>
            <consortium name="The Broad Institute Genome Sequencing Center for Infectious Disease"/>
            <person name="Wu L."/>
            <person name="Ma J."/>
        </authorList>
    </citation>
    <scope>NUCLEOTIDE SEQUENCE [LARGE SCALE GENOMIC DNA]</scope>
    <source>
        <strain evidence="3">JCM 19125</strain>
    </source>
</reference>
<dbReference type="PROSITE" id="PS51733">
    <property type="entry name" value="BPL_LPL_CATALYTIC"/>
    <property type="match status" value="1"/>
</dbReference>
<dbReference type="PANTHER" id="PTHR43679">
    <property type="entry name" value="OCTANOYLTRANSFERASE LIPM-RELATED"/>
    <property type="match status" value="1"/>
</dbReference>
<evidence type="ECO:0000259" key="1">
    <source>
        <dbReference type="PROSITE" id="PS51733"/>
    </source>
</evidence>
<gene>
    <name evidence="2" type="ORF">GCM10025789_07790</name>
</gene>
<comment type="caution">
    <text evidence="2">The sequence shown here is derived from an EMBL/GenBank/DDBJ whole genome shotgun (WGS) entry which is preliminary data.</text>
</comment>
<protein>
    <submittedName>
        <fullName evidence="2">Lipoate--protein ligase family protein</fullName>
    </submittedName>
</protein>
<dbReference type="GO" id="GO:0016874">
    <property type="term" value="F:ligase activity"/>
    <property type="evidence" value="ECO:0007669"/>
    <property type="project" value="UniProtKB-KW"/>
</dbReference>
<dbReference type="Gene3D" id="3.30.390.50">
    <property type="entry name" value="CO dehydrogenase flavoprotein, C-terminal domain"/>
    <property type="match status" value="1"/>
</dbReference>